<dbReference type="OrthoDB" id="5292689at2"/>
<keyword evidence="3" id="KW-0614">Plasmid</keyword>
<dbReference type="AlphaFoldDB" id="A0A1D8AGD1"/>
<name>A0A1D8AGD1_9SPHN</name>
<evidence type="ECO:0000313" key="3">
    <source>
        <dbReference type="EMBL" id="AOR81164.1"/>
    </source>
</evidence>
<gene>
    <name evidence="3" type="ORF">BES08_30275</name>
</gene>
<organism evidence="3 4">
    <name type="scientific">Novosphingobium resinovorum</name>
    <dbReference type="NCBI Taxonomy" id="158500"/>
    <lineage>
        <taxon>Bacteria</taxon>
        <taxon>Pseudomonadati</taxon>
        <taxon>Pseudomonadota</taxon>
        <taxon>Alphaproteobacteria</taxon>
        <taxon>Sphingomonadales</taxon>
        <taxon>Sphingomonadaceae</taxon>
        <taxon>Novosphingobium</taxon>
    </lineage>
</organism>
<accession>A0A1D8AGD1</accession>
<dbReference type="RefSeq" id="WP_069710306.1">
    <property type="nucleotide sequence ID" value="NZ_CP017078.1"/>
</dbReference>
<dbReference type="InterPro" id="IPR002513">
    <property type="entry name" value="Tn3_Tnp_DDE_dom"/>
</dbReference>
<proteinExistence type="predicted"/>
<dbReference type="GO" id="GO:0004803">
    <property type="term" value="F:transposase activity"/>
    <property type="evidence" value="ECO:0007669"/>
    <property type="project" value="InterPro"/>
</dbReference>
<evidence type="ECO:0000256" key="1">
    <source>
        <dbReference type="SAM" id="MobiDB-lite"/>
    </source>
</evidence>
<dbReference type="EMBL" id="CP017078">
    <property type="protein sequence ID" value="AOR81164.1"/>
    <property type="molecule type" value="Genomic_DNA"/>
</dbReference>
<sequence length="223" mass="24160">MLDEAIGAGEVSIVNGRFRTRFSSLLLGRDATGAEELEALYAAVLAMGTEKNAAEMARMVDGVSDDRIELAMRAVEENGHLRTASDAAAAAMLAHPIAAQWGSGVAASADMMSLDATRKLWLARIEPRRRGPAVGTYTHVSDQWAVIYDQPVLLNERQAGVAIEGALKQKLCELQRLAVDTHGFTYFRDGCGQAPRLRSRTAPRGYREPQAASPARRPRSSKP</sequence>
<keyword evidence="4" id="KW-1185">Reference proteome</keyword>
<reference evidence="4" key="1">
    <citation type="journal article" date="2017" name="J. Biotechnol.">
        <title>Complete genome sequence of Novosphingobium resinovorum SA1, a versatile xenobiotic-degrading bacterium capable of utilizing sulfanilic acid.</title>
        <authorList>
            <person name="Hegedus B."/>
            <person name="Kos P.B."/>
            <person name="Balint B."/>
            <person name="Maroti G."/>
            <person name="Gan H.M."/>
            <person name="Perei K."/>
            <person name="Rakhely G."/>
        </authorList>
    </citation>
    <scope>NUCLEOTIDE SEQUENCE [LARGE SCALE GENOMIC DNA]</scope>
    <source>
        <strain evidence="4">SA1</strain>
    </source>
</reference>
<geneLocation type="plasmid" evidence="3 4">
    <name>pSA3</name>
</geneLocation>
<dbReference type="Proteomes" id="UP000094626">
    <property type="component" value="Plasmid pSA3"/>
</dbReference>
<dbReference type="Pfam" id="PF01526">
    <property type="entry name" value="DDE_Tnp_Tn3"/>
    <property type="match status" value="1"/>
</dbReference>
<feature type="domain" description="Tn3 transposase DDE" evidence="2">
    <location>
        <begin position="24"/>
        <end position="186"/>
    </location>
</feature>
<dbReference type="GO" id="GO:0006313">
    <property type="term" value="P:DNA transposition"/>
    <property type="evidence" value="ECO:0007669"/>
    <property type="project" value="InterPro"/>
</dbReference>
<dbReference type="KEGG" id="nre:BES08_30275"/>
<protein>
    <recommendedName>
        <fullName evidence="2">Tn3 transposase DDE domain-containing protein</fullName>
    </recommendedName>
</protein>
<feature type="region of interest" description="Disordered" evidence="1">
    <location>
        <begin position="195"/>
        <end position="223"/>
    </location>
</feature>
<evidence type="ECO:0000313" key="4">
    <source>
        <dbReference type="Proteomes" id="UP000094626"/>
    </source>
</evidence>
<evidence type="ECO:0000259" key="2">
    <source>
        <dbReference type="Pfam" id="PF01526"/>
    </source>
</evidence>